<dbReference type="GeneID" id="16068808"/>
<dbReference type="SUPFAM" id="SSF53335">
    <property type="entry name" value="S-adenosyl-L-methionine-dependent methyltransferases"/>
    <property type="match status" value="1"/>
</dbReference>
<evidence type="ECO:0000313" key="2">
    <source>
        <dbReference type="EMBL" id="EGD80219.1"/>
    </source>
</evidence>
<feature type="compositionally biased region" description="Basic and acidic residues" evidence="1">
    <location>
        <begin position="117"/>
        <end position="137"/>
    </location>
</feature>
<dbReference type="AlphaFoldDB" id="F2URB6"/>
<reference evidence="2" key="1">
    <citation type="submission" date="2009-08" db="EMBL/GenBank/DDBJ databases">
        <title>Annotation of Salpingoeca rosetta.</title>
        <authorList>
            <consortium name="The Broad Institute Genome Sequencing Platform"/>
            <person name="Russ C."/>
            <person name="Cuomo C."/>
            <person name="Burger G."/>
            <person name="Gray M.W."/>
            <person name="Holland P.W.H."/>
            <person name="King N."/>
            <person name="Lang F.B.F."/>
            <person name="Roger A.J."/>
            <person name="Ruiz-Trillo I."/>
            <person name="Young S.K."/>
            <person name="Zeng Q."/>
            <person name="Gargeya S."/>
            <person name="Alvarado L."/>
            <person name="Berlin A."/>
            <person name="Chapman S.B."/>
            <person name="Chen Z."/>
            <person name="Freedman E."/>
            <person name="Gellesch M."/>
            <person name="Goldberg J."/>
            <person name="Griggs A."/>
            <person name="Gujja S."/>
            <person name="Heilman E."/>
            <person name="Heiman D."/>
            <person name="Howarth C."/>
            <person name="Mehta T."/>
            <person name="Neiman D."/>
            <person name="Pearson M."/>
            <person name="Roberts A."/>
            <person name="Saif S."/>
            <person name="Shea T."/>
            <person name="Shenoy N."/>
            <person name="Sisk P."/>
            <person name="Stolte C."/>
            <person name="Sykes S."/>
            <person name="White J."/>
            <person name="Yandava C."/>
            <person name="Haas B."/>
            <person name="Nusbaum C."/>
            <person name="Birren B."/>
        </authorList>
    </citation>
    <scope>NUCLEOTIDE SEQUENCE [LARGE SCALE GENOMIC DNA]</scope>
    <source>
        <strain evidence="2">ATCC 50818</strain>
    </source>
</reference>
<feature type="region of interest" description="Disordered" evidence="1">
    <location>
        <begin position="107"/>
        <end position="169"/>
    </location>
</feature>
<dbReference type="eggNOG" id="ENOG502SZK2">
    <property type="taxonomic scope" value="Eukaryota"/>
</dbReference>
<protein>
    <recommendedName>
        <fullName evidence="4">Methyltransferase domain-containing protein</fullName>
    </recommendedName>
</protein>
<proteinExistence type="predicted"/>
<dbReference type="InParanoid" id="F2URB6"/>
<sequence>MPLASEEAVAKAYDGIAKEYNVMMAVEVETPFYQEQLAQFTNAVWRVMCTRPRPIEEMELASWWVLDVACGCGNMLQAVSAKLPCTPTTGDAIDTVTAAMTSHLASLGKAQSSDGDSACKESEHERGQEPDKQDRYADGNSGENNDEKGGSRQAEEALDRDCDTAANPKTTSDWTQVVKAAFCEWARVLAPGAPLLLGYWVGDGKPYFEEGLQVDIVNHRSDVIDQLLLDAGFAIDPHNVKRQEYKSIGLAALHLIAVRNGCQS</sequence>
<gene>
    <name evidence="2" type="ORF">PTSG_10897</name>
</gene>
<dbReference type="EMBL" id="GL832991">
    <property type="protein sequence ID" value="EGD80219.1"/>
    <property type="molecule type" value="Genomic_DNA"/>
</dbReference>
<dbReference type="InterPro" id="IPR029063">
    <property type="entry name" value="SAM-dependent_MTases_sf"/>
</dbReference>
<organism evidence="3">
    <name type="scientific">Salpingoeca rosetta (strain ATCC 50818 / BSB-021)</name>
    <dbReference type="NCBI Taxonomy" id="946362"/>
    <lineage>
        <taxon>Eukaryota</taxon>
        <taxon>Choanoflagellata</taxon>
        <taxon>Craspedida</taxon>
        <taxon>Salpingoecidae</taxon>
        <taxon>Salpingoeca</taxon>
    </lineage>
</organism>
<name>F2URB6_SALR5</name>
<evidence type="ECO:0008006" key="4">
    <source>
        <dbReference type="Google" id="ProtNLM"/>
    </source>
</evidence>
<evidence type="ECO:0000313" key="3">
    <source>
        <dbReference type="Proteomes" id="UP000007799"/>
    </source>
</evidence>
<feature type="compositionally biased region" description="Basic and acidic residues" evidence="1">
    <location>
        <begin position="145"/>
        <end position="163"/>
    </location>
</feature>
<accession>F2URB6</accession>
<dbReference type="Proteomes" id="UP000007799">
    <property type="component" value="Unassembled WGS sequence"/>
</dbReference>
<keyword evidence="3" id="KW-1185">Reference proteome</keyword>
<dbReference type="RefSeq" id="XP_004988281.1">
    <property type="nucleotide sequence ID" value="XM_004988224.1"/>
</dbReference>
<evidence type="ECO:0000256" key="1">
    <source>
        <dbReference type="SAM" id="MobiDB-lite"/>
    </source>
</evidence>
<dbReference type="KEGG" id="sre:PTSG_10897"/>